<reference evidence="1 2" key="1">
    <citation type="journal article" date="2019" name="Nat. Ecol. Evol.">
        <title>Megaphylogeny resolves global patterns of mushroom evolution.</title>
        <authorList>
            <person name="Varga T."/>
            <person name="Krizsan K."/>
            <person name="Foldi C."/>
            <person name="Dima B."/>
            <person name="Sanchez-Garcia M."/>
            <person name="Sanchez-Ramirez S."/>
            <person name="Szollosi G.J."/>
            <person name="Szarkandi J.G."/>
            <person name="Papp V."/>
            <person name="Albert L."/>
            <person name="Andreopoulos W."/>
            <person name="Angelini C."/>
            <person name="Antonin V."/>
            <person name="Barry K.W."/>
            <person name="Bougher N.L."/>
            <person name="Buchanan P."/>
            <person name="Buyck B."/>
            <person name="Bense V."/>
            <person name="Catcheside P."/>
            <person name="Chovatia M."/>
            <person name="Cooper J."/>
            <person name="Damon W."/>
            <person name="Desjardin D."/>
            <person name="Finy P."/>
            <person name="Geml J."/>
            <person name="Haridas S."/>
            <person name="Hughes K."/>
            <person name="Justo A."/>
            <person name="Karasinski D."/>
            <person name="Kautmanova I."/>
            <person name="Kiss B."/>
            <person name="Kocsube S."/>
            <person name="Kotiranta H."/>
            <person name="LaButti K.M."/>
            <person name="Lechner B.E."/>
            <person name="Liimatainen K."/>
            <person name="Lipzen A."/>
            <person name="Lukacs Z."/>
            <person name="Mihaltcheva S."/>
            <person name="Morgado L.N."/>
            <person name="Niskanen T."/>
            <person name="Noordeloos M.E."/>
            <person name="Ohm R.A."/>
            <person name="Ortiz-Santana B."/>
            <person name="Ovrebo C."/>
            <person name="Racz N."/>
            <person name="Riley R."/>
            <person name="Savchenko A."/>
            <person name="Shiryaev A."/>
            <person name="Soop K."/>
            <person name="Spirin V."/>
            <person name="Szebenyi C."/>
            <person name="Tomsovsky M."/>
            <person name="Tulloss R.E."/>
            <person name="Uehling J."/>
            <person name="Grigoriev I.V."/>
            <person name="Vagvolgyi C."/>
            <person name="Papp T."/>
            <person name="Martin F.M."/>
            <person name="Miettinen O."/>
            <person name="Hibbett D.S."/>
            <person name="Nagy L.G."/>
        </authorList>
    </citation>
    <scope>NUCLEOTIDE SEQUENCE [LARGE SCALE GENOMIC DNA]</scope>
    <source>
        <strain evidence="1 2">CBS 166.37</strain>
    </source>
</reference>
<dbReference type="AlphaFoldDB" id="A0A5C3LLG1"/>
<keyword evidence="2" id="KW-1185">Reference proteome</keyword>
<dbReference type="Proteomes" id="UP000308652">
    <property type="component" value="Unassembled WGS sequence"/>
</dbReference>
<gene>
    <name evidence="1" type="ORF">BDQ12DRAFT_670169</name>
</gene>
<accession>A0A5C3LLG1</accession>
<proteinExistence type="predicted"/>
<dbReference type="EMBL" id="ML213646">
    <property type="protein sequence ID" value="TFK33548.1"/>
    <property type="molecule type" value="Genomic_DNA"/>
</dbReference>
<sequence length="160" mass="18221">MGHQFAINPETFYQPKYNIQYSLGGDQGGESDVFCENLLVDSFRISVPCSKELKTYKYYEPTSELPVVSQATSSSYKIVFKKNSAFFCAIEEAGYSFESDHMSNLMAYYGGYDSDLELDMDSDNNHVVAFAKAKWYSHMINMTRHDYSQEDLVLAQATLL</sequence>
<evidence type="ECO:0000313" key="2">
    <source>
        <dbReference type="Proteomes" id="UP000308652"/>
    </source>
</evidence>
<evidence type="ECO:0000313" key="1">
    <source>
        <dbReference type="EMBL" id="TFK33548.1"/>
    </source>
</evidence>
<dbReference type="OrthoDB" id="3059975at2759"/>
<protein>
    <submittedName>
        <fullName evidence="1">Uncharacterized protein</fullName>
    </submittedName>
</protein>
<name>A0A5C3LLG1_9AGAR</name>
<organism evidence="1 2">
    <name type="scientific">Crucibulum laeve</name>
    <dbReference type="NCBI Taxonomy" id="68775"/>
    <lineage>
        <taxon>Eukaryota</taxon>
        <taxon>Fungi</taxon>
        <taxon>Dikarya</taxon>
        <taxon>Basidiomycota</taxon>
        <taxon>Agaricomycotina</taxon>
        <taxon>Agaricomycetes</taxon>
        <taxon>Agaricomycetidae</taxon>
        <taxon>Agaricales</taxon>
        <taxon>Agaricineae</taxon>
        <taxon>Nidulariaceae</taxon>
        <taxon>Crucibulum</taxon>
    </lineage>
</organism>